<feature type="domain" description="DUF4240" evidence="1">
    <location>
        <begin position="212"/>
        <end position="309"/>
    </location>
</feature>
<dbReference type="InterPro" id="IPR025334">
    <property type="entry name" value="DUF4240"/>
</dbReference>
<gene>
    <name evidence="2" type="ORF">MUB52_23525</name>
</gene>
<reference evidence="2 3" key="1">
    <citation type="submission" date="2022-04" db="EMBL/GenBank/DDBJ databases">
        <title>Roseobacter sp. WL0113 is a bacterium isolated from neritic sediment.</title>
        <authorList>
            <person name="Wang L."/>
            <person name="He W."/>
            <person name="Zhang D.-F."/>
        </authorList>
    </citation>
    <scope>NUCLEOTIDE SEQUENCE [LARGE SCALE GENOMIC DNA]</scope>
    <source>
        <strain evidence="2 3">WL0113</strain>
    </source>
</reference>
<dbReference type="EMBL" id="JALIEB010000045">
    <property type="protein sequence ID" value="MCV3274410.1"/>
    <property type="molecule type" value="Genomic_DNA"/>
</dbReference>
<dbReference type="RefSeq" id="WP_263846613.1">
    <property type="nucleotide sequence ID" value="NZ_JALIEB010000045.1"/>
</dbReference>
<sequence length="373" mass="42890">MHDQIAVIEGVYFKPRYDTPTKDEDRLREVVVDLLHAGKIKQQAGTSLNDSHIYPAFQKVLEGYFARGLYDQLEAHLTVPGGYSVWPHEDELAWWRKFAEAGQTQRVIRMWRNHLAGRKSDFWYRIAERKAGYRKPKYSGSSDASDRNSYNNLIAQIPRIKEDILGNMAFARHWFERMDVPDAQLKQLAADRAEIEAEERRRPTGKPDPRAMDCDLFWEVIGVPEEIGVTAQIEDIARRLERFKATAIKTFDKYLQDFHRSTYRDDIWALAFLLNDGCSDDSFEEFRCWLILQGRQAFETTLNDPNAFDVNLFSTHFEGALPLLDTSLLAYEARTGKPMARKLLTAENLLNVALPEEDFADLLPGVAAKLAAQ</sequence>
<evidence type="ECO:0000313" key="3">
    <source>
        <dbReference type="Proteomes" id="UP001208690"/>
    </source>
</evidence>
<organism evidence="2 3">
    <name type="scientific">Roseobacter sinensis</name>
    <dbReference type="NCBI Taxonomy" id="2931391"/>
    <lineage>
        <taxon>Bacteria</taxon>
        <taxon>Pseudomonadati</taxon>
        <taxon>Pseudomonadota</taxon>
        <taxon>Alphaproteobacteria</taxon>
        <taxon>Rhodobacterales</taxon>
        <taxon>Roseobacteraceae</taxon>
        <taxon>Roseobacter</taxon>
    </lineage>
</organism>
<keyword evidence="3" id="KW-1185">Reference proteome</keyword>
<evidence type="ECO:0000259" key="1">
    <source>
        <dbReference type="Pfam" id="PF14024"/>
    </source>
</evidence>
<accession>A0ABT3BLF5</accession>
<comment type="caution">
    <text evidence="2">The sequence shown here is derived from an EMBL/GenBank/DDBJ whole genome shotgun (WGS) entry which is preliminary data.</text>
</comment>
<dbReference type="Pfam" id="PF14024">
    <property type="entry name" value="DUF4240"/>
    <property type="match status" value="1"/>
</dbReference>
<dbReference type="Proteomes" id="UP001208690">
    <property type="component" value="Unassembled WGS sequence"/>
</dbReference>
<evidence type="ECO:0000313" key="2">
    <source>
        <dbReference type="EMBL" id="MCV3274410.1"/>
    </source>
</evidence>
<proteinExistence type="predicted"/>
<protein>
    <submittedName>
        <fullName evidence="2">DUF4240 domain-containing protein</fullName>
    </submittedName>
</protein>
<name>A0ABT3BLF5_9RHOB</name>